<dbReference type="AlphaFoldDB" id="A0AAN6T5E1"/>
<keyword evidence="1" id="KW-0812">Transmembrane</keyword>
<evidence type="ECO:0000256" key="1">
    <source>
        <dbReference type="SAM" id="Phobius"/>
    </source>
</evidence>
<proteinExistence type="predicted"/>
<name>A0AAN6T5E1_9PEZI</name>
<keyword evidence="1" id="KW-1133">Transmembrane helix</keyword>
<dbReference type="Proteomes" id="UP001305647">
    <property type="component" value="Unassembled WGS sequence"/>
</dbReference>
<reference evidence="2" key="2">
    <citation type="submission" date="2023-05" db="EMBL/GenBank/DDBJ databases">
        <authorList>
            <consortium name="Lawrence Berkeley National Laboratory"/>
            <person name="Steindorff A."/>
            <person name="Hensen N."/>
            <person name="Bonometti L."/>
            <person name="Westerberg I."/>
            <person name="Brannstrom I.O."/>
            <person name="Guillou S."/>
            <person name="Cros-Aarteil S."/>
            <person name="Calhoun S."/>
            <person name="Haridas S."/>
            <person name="Kuo A."/>
            <person name="Mondo S."/>
            <person name="Pangilinan J."/>
            <person name="Riley R."/>
            <person name="Labutti K."/>
            <person name="Andreopoulos B."/>
            <person name="Lipzen A."/>
            <person name="Chen C."/>
            <person name="Yanf M."/>
            <person name="Daum C."/>
            <person name="Ng V."/>
            <person name="Clum A."/>
            <person name="Ohm R."/>
            <person name="Martin F."/>
            <person name="Silar P."/>
            <person name="Natvig D."/>
            <person name="Lalanne C."/>
            <person name="Gautier V."/>
            <person name="Ament-Velasquez S.L."/>
            <person name="Kruys A."/>
            <person name="Hutchinson M.I."/>
            <person name="Powell A.J."/>
            <person name="Barry K."/>
            <person name="Miller A.N."/>
            <person name="Grigoriev I.V."/>
            <person name="Debuchy R."/>
            <person name="Gladieux P."/>
            <person name="Thoren M.H."/>
            <person name="Johannesson H."/>
        </authorList>
    </citation>
    <scope>NUCLEOTIDE SEQUENCE</scope>
    <source>
        <strain evidence="2">CBS 757.83</strain>
    </source>
</reference>
<feature type="transmembrane region" description="Helical" evidence="1">
    <location>
        <begin position="87"/>
        <end position="107"/>
    </location>
</feature>
<protein>
    <recommendedName>
        <fullName evidence="4">Transmembrane protein</fullName>
    </recommendedName>
</protein>
<keyword evidence="3" id="KW-1185">Reference proteome</keyword>
<evidence type="ECO:0000313" key="2">
    <source>
        <dbReference type="EMBL" id="KAK4104652.1"/>
    </source>
</evidence>
<evidence type="ECO:0008006" key="4">
    <source>
        <dbReference type="Google" id="ProtNLM"/>
    </source>
</evidence>
<evidence type="ECO:0000313" key="3">
    <source>
        <dbReference type="Proteomes" id="UP001305647"/>
    </source>
</evidence>
<accession>A0AAN6T5E1</accession>
<organism evidence="2 3">
    <name type="scientific">Parathielavia hyrcaniae</name>
    <dbReference type="NCBI Taxonomy" id="113614"/>
    <lineage>
        <taxon>Eukaryota</taxon>
        <taxon>Fungi</taxon>
        <taxon>Dikarya</taxon>
        <taxon>Ascomycota</taxon>
        <taxon>Pezizomycotina</taxon>
        <taxon>Sordariomycetes</taxon>
        <taxon>Sordariomycetidae</taxon>
        <taxon>Sordariales</taxon>
        <taxon>Chaetomiaceae</taxon>
        <taxon>Parathielavia</taxon>
    </lineage>
</organism>
<gene>
    <name evidence="2" type="ORF">N658DRAFT_185390</name>
</gene>
<sequence length="168" mass="19067">MGRCVWGISEGTGWSLLNTFAVPEKHRNSLSDTHTRSVDRSVSQAASQSLGIYGQERRERGRKGVRNVIWYGCFPGFVASENWRCGLAWPVYFCLGCLVVFSSLTLCSRARSVFGWLKYHWFLGLVRFDGEGLGRVFVLWFASFRPRAVGWLALFFFLVARAHTSASR</sequence>
<comment type="caution">
    <text evidence="2">The sequence shown here is derived from an EMBL/GenBank/DDBJ whole genome shotgun (WGS) entry which is preliminary data.</text>
</comment>
<reference evidence="2" key="1">
    <citation type="journal article" date="2023" name="Mol. Phylogenet. Evol.">
        <title>Genome-scale phylogeny and comparative genomics of the fungal order Sordariales.</title>
        <authorList>
            <person name="Hensen N."/>
            <person name="Bonometti L."/>
            <person name="Westerberg I."/>
            <person name="Brannstrom I.O."/>
            <person name="Guillou S."/>
            <person name="Cros-Aarteil S."/>
            <person name="Calhoun S."/>
            <person name="Haridas S."/>
            <person name="Kuo A."/>
            <person name="Mondo S."/>
            <person name="Pangilinan J."/>
            <person name="Riley R."/>
            <person name="LaButti K."/>
            <person name="Andreopoulos B."/>
            <person name="Lipzen A."/>
            <person name="Chen C."/>
            <person name="Yan M."/>
            <person name="Daum C."/>
            <person name="Ng V."/>
            <person name="Clum A."/>
            <person name="Steindorff A."/>
            <person name="Ohm R.A."/>
            <person name="Martin F."/>
            <person name="Silar P."/>
            <person name="Natvig D.O."/>
            <person name="Lalanne C."/>
            <person name="Gautier V."/>
            <person name="Ament-Velasquez S.L."/>
            <person name="Kruys A."/>
            <person name="Hutchinson M.I."/>
            <person name="Powell A.J."/>
            <person name="Barry K."/>
            <person name="Miller A.N."/>
            <person name="Grigoriev I.V."/>
            <person name="Debuchy R."/>
            <person name="Gladieux P."/>
            <person name="Hiltunen Thoren M."/>
            <person name="Johannesson H."/>
        </authorList>
    </citation>
    <scope>NUCLEOTIDE SEQUENCE</scope>
    <source>
        <strain evidence="2">CBS 757.83</strain>
    </source>
</reference>
<dbReference type="EMBL" id="MU863626">
    <property type="protein sequence ID" value="KAK4104652.1"/>
    <property type="molecule type" value="Genomic_DNA"/>
</dbReference>
<feature type="transmembrane region" description="Helical" evidence="1">
    <location>
        <begin position="148"/>
        <end position="164"/>
    </location>
</feature>
<keyword evidence="1" id="KW-0472">Membrane</keyword>